<sequence length="81" mass="9328">MQYGETRYDAESPTLAESPVREVSPQGQAAVTETVTEIGVREEKPEHMEYGERDTMQNPRRLLKALYVKSHHKGKQQSRKQ</sequence>
<accession>A0AAD5QUY5</accession>
<evidence type="ECO:0000256" key="1">
    <source>
        <dbReference type="SAM" id="MobiDB-lite"/>
    </source>
</evidence>
<feature type="region of interest" description="Disordered" evidence="1">
    <location>
        <begin position="1"/>
        <end position="29"/>
    </location>
</feature>
<protein>
    <submittedName>
        <fullName evidence="2">Uncharacterized protein</fullName>
    </submittedName>
</protein>
<name>A0AAD5QUY5_PARTN</name>
<evidence type="ECO:0000313" key="3">
    <source>
        <dbReference type="Proteomes" id="UP001196413"/>
    </source>
</evidence>
<feature type="compositionally biased region" description="Basic and acidic residues" evidence="1">
    <location>
        <begin position="1"/>
        <end position="10"/>
    </location>
</feature>
<reference evidence="2" key="1">
    <citation type="submission" date="2021-06" db="EMBL/GenBank/DDBJ databases">
        <title>Parelaphostrongylus tenuis whole genome reference sequence.</title>
        <authorList>
            <person name="Garwood T.J."/>
            <person name="Larsen P.A."/>
            <person name="Fountain-Jones N.M."/>
            <person name="Garbe J.R."/>
            <person name="Macchietto M.G."/>
            <person name="Kania S.A."/>
            <person name="Gerhold R.W."/>
            <person name="Richards J.E."/>
            <person name="Wolf T.M."/>
        </authorList>
    </citation>
    <scope>NUCLEOTIDE SEQUENCE</scope>
    <source>
        <strain evidence="2">MNPRO001-30</strain>
        <tissue evidence="2">Meninges</tissue>
    </source>
</reference>
<organism evidence="2 3">
    <name type="scientific">Parelaphostrongylus tenuis</name>
    <name type="common">Meningeal worm</name>
    <dbReference type="NCBI Taxonomy" id="148309"/>
    <lineage>
        <taxon>Eukaryota</taxon>
        <taxon>Metazoa</taxon>
        <taxon>Ecdysozoa</taxon>
        <taxon>Nematoda</taxon>
        <taxon>Chromadorea</taxon>
        <taxon>Rhabditida</taxon>
        <taxon>Rhabditina</taxon>
        <taxon>Rhabditomorpha</taxon>
        <taxon>Strongyloidea</taxon>
        <taxon>Metastrongylidae</taxon>
        <taxon>Parelaphostrongylus</taxon>
    </lineage>
</organism>
<evidence type="ECO:0000313" key="2">
    <source>
        <dbReference type="EMBL" id="KAJ1362337.1"/>
    </source>
</evidence>
<dbReference type="AlphaFoldDB" id="A0AAD5QUY5"/>
<dbReference type="EMBL" id="JAHQIW010004423">
    <property type="protein sequence ID" value="KAJ1362337.1"/>
    <property type="molecule type" value="Genomic_DNA"/>
</dbReference>
<keyword evidence="3" id="KW-1185">Reference proteome</keyword>
<gene>
    <name evidence="2" type="ORF">KIN20_021860</name>
</gene>
<comment type="caution">
    <text evidence="2">The sequence shown here is derived from an EMBL/GenBank/DDBJ whole genome shotgun (WGS) entry which is preliminary data.</text>
</comment>
<dbReference type="Proteomes" id="UP001196413">
    <property type="component" value="Unassembled WGS sequence"/>
</dbReference>
<proteinExistence type="predicted"/>